<comment type="caution">
    <text evidence="3">The sequence shown here is derived from an EMBL/GenBank/DDBJ whole genome shotgun (WGS) entry which is preliminary data.</text>
</comment>
<dbReference type="SMART" id="SM00062">
    <property type="entry name" value="PBPb"/>
    <property type="match status" value="1"/>
</dbReference>
<dbReference type="AlphaFoldDB" id="A0A6N6MZU3"/>
<reference evidence="3 4" key="1">
    <citation type="journal article" date="2017" name="Int. J. Syst. Evol. Microbiol.">
        <title>Desulfovibrio senegalensis sp. nov., a mesophilic sulfate reducer isolated from marine sediment.</title>
        <authorList>
            <person name="Thioye A."/>
            <person name="Gam Z.B.A."/>
            <person name="Mbengue M."/>
            <person name="Cayol J.L."/>
            <person name="Joseph-Bartoli M."/>
            <person name="Toure-Kane C."/>
            <person name="Labat M."/>
        </authorList>
    </citation>
    <scope>NUCLEOTIDE SEQUENCE [LARGE SCALE GENOMIC DNA]</scope>
    <source>
        <strain evidence="3 4">DSM 101509</strain>
    </source>
</reference>
<dbReference type="Gene3D" id="3.40.190.10">
    <property type="entry name" value="Periplasmic binding protein-like II"/>
    <property type="match status" value="2"/>
</dbReference>
<gene>
    <name evidence="3" type="ORF">F8A88_13235</name>
</gene>
<name>A0A6N6MZU3_9BACT</name>
<dbReference type="PANTHER" id="PTHR35936:SF25">
    <property type="entry name" value="ABC TRANSPORTER SUBSTRATE-BINDING PROTEIN"/>
    <property type="match status" value="1"/>
</dbReference>
<sequence>MFSGVPFLKGIVAGIIVACMLFLSSPPVRAQERDVLRVQFSRMTPWKIGSPGKERGVDIDFMRELADRLHLDVQFVHVPFARGLELMRKGEIDLMTGVLKTLEREEFLLFIEPSYDSSSNKAFFVRREDRDTVRRFDDLYGKRIGTTFGTRYFPRFDNDMKLTKEPVRKALLNLEKLKNHRLDVVALSEVTGRLLLRKNRYADCIVQAPYVYQAENKVYMVLSSTSRFAPRLKEFNAVMRELTEAGRREQIKIRYLEYLQ</sequence>
<dbReference type="Proteomes" id="UP000438699">
    <property type="component" value="Unassembled WGS sequence"/>
</dbReference>
<keyword evidence="4" id="KW-1185">Reference proteome</keyword>
<evidence type="ECO:0000259" key="2">
    <source>
        <dbReference type="SMART" id="SM00062"/>
    </source>
</evidence>
<evidence type="ECO:0000313" key="3">
    <source>
        <dbReference type="EMBL" id="KAB1440901.1"/>
    </source>
</evidence>
<accession>A0A6N6MZU3</accession>
<dbReference type="EMBL" id="WAIE01000006">
    <property type="protein sequence ID" value="KAB1440901.1"/>
    <property type="molecule type" value="Genomic_DNA"/>
</dbReference>
<dbReference type="Pfam" id="PF00497">
    <property type="entry name" value="SBP_bac_3"/>
    <property type="match status" value="1"/>
</dbReference>
<proteinExistence type="predicted"/>
<dbReference type="InterPro" id="IPR001638">
    <property type="entry name" value="Solute-binding_3/MltF_N"/>
</dbReference>
<keyword evidence="1" id="KW-0732">Signal</keyword>
<evidence type="ECO:0000313" key="4">
    <source>
        <dbReference type="Proteomes" id="UP000438699"/>
    </source>
</evidence>
<organism evidence="3 4">
    <name type="scientific">Pseudodesulfovibrio senegalensis</name>
    <dbReference type="NCBI Taxonomy" id="1721087"/>
    <lineage>
        <taxon>Bacteria</taxon>
        <taxon>Pseudomonadati</taxon>
        <taxon>Thermodesulfobacteriota</taxon>
        <taxon>Desulfovibrionia</taxon>
        <taxon>Desulfovibrionales</taxon>
        <taxon>Desulfovibrionaceae</taxon>
    </lineage>
</organism>
<feature type="domain" description="Solute-binding protein family 3/N-terminal" evidence="2">
    <location>
        <begin position="45"/>
        <end position="259"/>
    </location>
</feature>
<dbReference type="SUPFAM" id="SSF53850">
    <property type="entry name" value="Periplasmic binding protein-like II"/>
    <property type="match status" value="1"/>
</dbReference>
<evidence type="ECO:0000256" key="1">
    <source>
        <dbReference type="ARBA" id="ARBA00022729"/>
    </source>
</evidence>
<dbReference type="PANTHER" id="PTHR35936">
    <property type="entry name" value="MEMBRANE-BOUND LYTIC MUREIN TRANSGLYCOSYLASE F"/>
    <property type="match status" value="1"/>
</dbReference>
<protein>
    <submittedName>
        <fullName evidence="3">Amino acid ABC transporter substrate-binding protein</fullName>
    </submittedName>
</protein>